<feature type="domain" description="PPM-type phosphatase" evidence="3">
    <location>
        <begin position="75"/>
        <end position="179"/>
    </location>
</feature>
<dbReference type="CDD" id="cd16936">
    <property type="entry name" value="HATPase_RsbW-like"/>
    <property type="match status" value="1"/>
</dbReference>
<dbReference type="InterPro" id="IPR003594">
    <property type="entry name" value="HATPase_dom"/>
</dbReference>
<keyword evidence="1" id="KW-0378">Hydrolase</keyword>
<dbReference type="Gene3D" id="3.60.40.10">
    <property type="entry name" value="PPM-type phosphatase domain"/>
    <property type="match status" value="1"/>
</dbReference>
<dbReference type="Gene3D" id="3.30.565.10">
    <property type="entry name" value="Histidine kinase-like ATPase, C-terminal domain"/>
    <property type="match status" value="1"/>
</dbReference>
<dbReference type="Pfam" id="PF13581">
    <property type="entry name" value="HATPase_c_2"/>
    <property type="match status" value="1"/>
</dbReference>
<keyword evidence="2" id="KW-0472">Membrane</keyword>
<gene>
    <name evidence="5" type="ORF">SAMN05216446_0089</name>
</gene>
<evidence type="ECO:0000259" key="4">
    <source>
        <dbReference type="Pfam" id="PF13581"/>
    </source>
</evidence>
<keyword evidence="5" id="KW-0418">Kinase</keyword>
<dbReference type="Pfam" id="PF07228">
    <property type="entry name" value="SpoIIE"/>
    <property type="match status" value="1"/>
</dbReference>
<feature type="transmembrane region" description="Helical" evidence="2">
    <location>
        <begin position="6"/>
        <end position="23"/>
    </location>
</feature>
<organism evidence="5 6">
    <name type="scientific">Parafannyhessea umbonata</name>
    <dbReference type="NCBI Taxonomy" id="604330"/>
    <lineage>
        <taxon>Bacteria</taxon>
        <taxon>Bacillati</taxon>
        <taxon>Actinomycetota</taxon>
        <taxon>Coriobacteriia</taxon>
        <taxon>Coriobacteriales</taxon>
        <taxon>Atopobiaceae</taxon>
        <taxon>Parafannyhessea</taxon>
    </lineage>
</organism>
<dbReference type="InterPro" id="IPR001932">
    <property type="entry name" value="PPM-type_phosphatase-like_dom"/>
</dbReference>
<dbReference type="GO" id="GO:0016791">
    <property type="term" value="F:phosphatase activity"/>
    <property type="evidence" value="ECO:0007669"/>
    <property type="project" value="TreeGrafter"/>
</dbReference>
<dbReference type="PANTHER" id="PTHR43156">
    <property type="entry name" value="STAGE II SPORULATION PROTEIN E-RELATED"/>
    <property type="match status" value="1"/>
</dbReference>
<dbReference type="InterPro" id="IPR036457">
    <property type="entry name" value="PPM-type-like_dom_sf"/>
</dbReference>
<dbReference type="PANTHER" id="PTHR43156:SF2">
    <property type="entry name" value="STAGE II SPORULATION PROTEIN E"/>
    <property type="match status" value="1"/>
</dbReference>
<protein>
    <submittedName>
        <fullName evidence="5">Histidine kinase-like ATPase domain-containing protein</fullName>
    </submittedName>
</protein>
<name>A0A1H9N280_9ACTN</name>
<keyword evidence="5" id="KW-0808">Transferase</keyword>
<proteinExistence type="predicted"/>
<dbReference type="AlphaFoldDB" id="A0A1H9N280"/>
<accession>A0A1H9N280</accession>
<evidence type="ECO:0000313" key="6">
    <source>
        <dbReference type="Proteomes" id="UP000199128"/>
    </source>
</evidence>
<evidence type="ECO:0000259" key="3">
    <source>
        <dbReference type="Pfam" id="PF07228"/>
    </source>
</evidence>
<evidence type="ECO:0000256" key="1">
    <source>
        <dbReference type="ARBA" id="ARBA00022801"/>
    </source>
</evidence>
<dbReference type="InterPro" id="IPR036890">
    <property type="entry name" value="HATPase_C_sf"/>
</dbReference>
<reference evidence="6" key="1">
    <citation type="submission" date="2016-10" db="EMBL/GenBank/DDBJ databases">
        <authorList>
            <person name="Varghese N."/>
            <person name="Submissions S."/>
        </authorList>
    </citation>
    <scope>NUCLEOTIDE SEQUENCE [LARGE SCALE GENOMIC DNA]</scope>
    <source>
        <strain evidence="6">KHGC19</strain>
    </source>
</reference>
<keyword evidence="2" id="KW-1133">Transmembrane helix</keyword>
<dbReference type="InterPro" id="IPR052016">
    <property type="entry name" value="Bact_Sigma-Reg"/>
</dbReference>
<evidence type="ECO:0000256" key="2">
    <source>
        <dbReference type="SAM" id="Phobius"/>
    </source>
</evidence>
<sequence length="316" mass="33672">MRPYVIGFVPMSVNYVLLYHFNVVQCRTMALSLIALENTVLYLPLIWVLTHALGLVGAVASFVCAEALTTVVTPLVVGEAARPLKQQNGTLLGLFDDIELVDETVTLAPGESLLVFTDGVTEAVDKNKAFLGDAAFAERLSARAPFASAQSVVDATTQIVDAHAAGREQFDDLTALALTHTPPTPAEKSLPIAGAHEVPADITSMDIVKEAIFATGADGPLKRRTTLAVEEAFANVVSYSGATHAWYAVEEMPAGLSVTLVDDGDAFDLTTAEAPDPDFEDLEFGGMGMRLVRDLASDVSYRYEDGLNILLIAVLS</sequence>
<dbReference type="GO" id="GO:0016301">
    <property type="term" value="F:kinase activity"/>
    <property type="evidence" value="ECO:0007669"/>
    <property type="project" value="UniProtKB-KW"/>
</dbReference>
<feature type="domain" description="Histidine kinase/HSP90-like ATPase" evidence="4">
    <location>
        <begin position="206"/>
        <end position="311"/>
    </location>
</feature>
<evidence type="ECO:0000313" key="5">
    <source>
        <dbReference type="EMBL" id="SER29483.1"/>
    </source>
</evidence>
<keyword evidence="2" id="KW-0812">Transmembrane</keyword>
<dbReference type="EMBL" id="FOGP01000001">
    <property type="protein sequence ID" value="SER29483.1"/>
    <property type="molecule type" value="Genomic_DNA"/>
</dbReference>
<dbReference type="Proteomes" id="UP000199128">
    <property type="component" value="Unassembled WGS sequence"/>
</dbReference>